<dbReference type="InterPro" id="IPR027417">
    <property type="entry name" value="P-loop_NTPase"/>
</dbReference>
<dbReference type="Gene3D" id="3.40.50.300">
    <property type="entry name" value="P-loop containing nucleotide triphosphate hydrolases"/>
    <property type="match status" value="1"/>
</dbReference>
<proteinExistence type="inferred from homology"/>
<evidence type="ECO:0000259" key="4">
    <source>
        <dbReference type="SMART" id="SM00382"/>
    </source>
</evidence>
<dbReference type="Proteomes" id="UP001500418">
    <property type="component" value="Unassembled WGS sequence"/>
</dbReference>
<dbReference type="EMBL" id="BAAAID010000142">
    <property type="protein sequence ID" value="GAA0961684.1"/>
    <property type="molecule type" value="Genomic_DNA"/>
</dbReference>
<dbReference type="NCBIfam" id="NF038214">
    <property type="entry name" value="IS21_help_AAA"/>
    <property type="match status" value="1"/>
</dbReference>
<accession>A0ABN1RQH5</accession>
<dbReference type="PANTHER" id="PTHR30050:SF4">
    <property type="entry name" value="ATP-BINDING PROTEIN RV3427C IN INSERTION SEQUENCE-RELATED"/>
    <property type="match status" value="1"/>
</dbReference>
<name>A0ABN1RQH5_9ACTN</name>
<dbReference type="SUPFAM" id="SSF52540">
    <property type="entry name" value="P-loop containing nucleoside triphosphate hydrolases"/>
    <property type="match status" value="1"/>
</dbReference>
<dbReference type="InterPro" id="IPR002611">
    <property type="entry name" value="IstB_ATP-bd"/>
</dbReference>
<comment type="similarity">
    <text evidence="1">Belongs to the IS21/IS1162 putative ATP-binding protein family.</text>
</comment>
<evidence type="ECO:0000313" key="5">
    <source>
        <dbReference type="EMBL" id="GAA0961684.1"/>
    </source>
</evidence>
<evidence type="ECO:0000256" key="3">
    <source>
        <dbReference type="ARBA" id="ARBA00022840"/>
    </source>
</evidence>
<feature type="domain" description="AAA+ ATPase" evidence="4">
    <location>
        <begin position="109"/>
        <end position="244"/>
    </location>
</feature>
<keyword evidence="3" id="KW-0067">ATP-binding</keyword>
<evidence type="ECO:0000256" key="1">
    <source>
        <dbReference type="ARBA" id="ARBA00008059"/>
    </source>
</evidence>
<dbReference type="CDD" id="cd00009">
    <property type="entry name" value="AAA"/>
    <property type="match status" value="1"/>
</dbReference>
<reference evidence="5 6" key="1">
    <citation type="journal article" date="2019" name="Int. J. Syst. Evol. Microbiol.">
        <title>The Global Catalogue of Microorganisms (GCM) 10K type strain sequencing project: providing services to taxonomists for standard genome sequencing and annotation.</title>
        <authorList>
            <consortium name="The Broad Institute Genomics Platform"/>
            <consortium name="The Broad Institute Genome Sequencing Center for Infectious Disease"/>
            <person name="Wu L."/>
            <person name="Ma J."/>
        </authorList>
    </citation>
    <scope>NUCLEOTIDE SEQUENCE [LARGE SCALE GENOMIC DNA]</scope>
    <source>
        <strain evidence="5 6">JCM 11444</strain>
    </source>
</reference>
<keyword evidence="2" id="KW-0547">Nucleotide-binding</keyword>
<evidence type="ECO:0000313" key="6">
    <source>
        <dbReference type="Proteomes" id="UP001500418"/>
    </source>
</evidence>
<keyword evidence="6" id="KW-1185">Reference proteome</keyword>
<gene>
    <name evidence="5" type="primary">istB</name>
    <name evidence="5" type="ORF">GCM10009575_096110</name>
</gene>
<sequence length="269" mass="29543">MSTSPAHMSEARRYSQLRAHLSYLKLNDAFEALPRVLDQARGENLSLTAALERLLEIEVEATESRRLAARERFACLPEPWTLSDFDFSAQPGVDEKLIRDLATLRFLDDASNVLFVGPPGVGKTMLSVALGRAAVDAGHRVYFTTAAELAAKCHKAALEGRWKTCMRFFAGPRLLIIDELGYLPLPEDGASALFQVINQRYLKSSTILSTNVGIADWASAFGDATVAAAMLDRLLHRAAVVGIDGPSYRLRHHQNHADSLRQGVNARVS</sequence>
<protein>
    <submittedName>
        <fullName evidence="5">IS21-like element helper ATPase IstB</fullName>
    </submittedName>
</protein>
<dbReference type="InterPro" id="IPR047661">
    <property type="entry name" value="IstB"/>
</dbReference>
<dbReference type="InterPro" id="IPR028350">
    <property type="entry name" value="DNAC/IstB-like"/>
</dbReference>
<dbReference type="InterPro" id="IPR003593">
    <property type="entry name" value="AAA+_ATPase"/>
</dbReference>
<evidence type="ECO:0000256" key="2">
    <source>
        <dbReference type="ARBA" id="ARBA00022741"/>
    </source>
</evidence>
<dbReference type="Pfam" id="PF01695">
    <property type="entry name" value="IstB_IS21"/>
    <property type="match status" value="1"/>
</dbReference>
<comment type="caution">
    <text evidence="5">The sequence shown here is derived from an EMBL/GenBank/DDBJ whole genome shotgun (WGS) entry which is preliminary data.</text>
</comment>
<dbReference type="PIRSF" id="PIRSF003073">
    <property type="entry name" value="DNAC_TnpB_IstB"/>
    <property type="match status" value="1"/>
</dbReference>
<organism evidence="5 6">
    <name type="scientific">Streptomyces rhizosphaericus</name>
    <dbReference type="NCBI Taxonomy" id="114699"/>
    <lineage>
        <taxon>Bacteria</taxon>
        <taxon>Bacillati</taxon>
        <taxon>Actinomycetota</taxon>
        <taxon>Actinomycetes</taxon>
        <taxon>Kitasatosporales</taxon>
        <taxon>Streptomycetaceae</taxon>
        <taxon>Streptomyces</taxon>
        <taxon>Streptomyces violaceusniger group</taxon>
    </lineage>
</organism>
<dbReference type="SMART" id="SM00382">
    <property type="entry name" value="AAA"/>
    <property type="match status" value="1"/>
</dbReference>
<dbReference type="PANTHER" id="PTHR30050">
    <property type="entry name" value="CHROMOSOMAL REPLICATION INITIATOR PROTEIN DNAA"/>
    <property type="match status" value="1"/>
</dbReference>